<gene>
    <name evidence="1" type="ORF">PsorP6_013542</name>
</gene>
<name>A0ACC0VHP6_9STRA</name>
<evidence type="ECO:0000313" key="1">
    <source>
        <dbReference type="EMBL" id="KAI9905326.1"/>
    </source>
</evidence>
<comment type="caution">
    <text evidence="1">The sequence shown here is derived from an EMBL/GenBank/DDBJ whole genome shotgun (WGS) entry which is preliminary data.</text>
</comment>
<dbReference type="EMBL" id="CM047588">
    <property type="protein sequence ID" value="KAI9905326.1"/>
    <property type="molecule type" value="Genomic_DNA"/>
</dbReference>
<evidence type="ECO:0000313" key="2">
    <source>
        <dbReference type="Proteomes" id="UP001163321"/>
    </source>
</evidence>
<protein>
    <submittedName>
        <fullName evidence="1">Uncharacterized protein</fullName>
    </submittedName>
</protein>
<organism evidence="1 2">
    <name type="scientific">Peronosclerospora sorghi</name>
    <dbReference type="NCBI Taxonomy" id="230839"/>
    <lineage>
        <taxon>Eukaryota</taxon>
        <taxon>Sar</taxon>
        <taxon>Stramenopiles</taxon>
        <taxon>Oomycota</taxon>
        <taxon>Peronosporomycetes</taxon>
        <taxon>Peronosporales</taxon>
        <taxon>Peronosporaceae</taxon>
        <taxon>Peronosclerospora</taxon>
    </lineage>
</organism>
<dbReference type="Proteomes" id="UP001163321">
    <property type="component" value="Chromosome 9"/>
</dbReference>
<sequence length="584" mass="65818">MATRTRRPRGLSAHHVNEEARLHTIMTDKSTLFAVRLLGKENWVKIDERPNCFYCSRKFRAFVLKRHCRSCGEVVCASCYRRRRVAVTPSLEVTVRLCFDCIDKAMLYAENEHFCTSTAVLEPSDSEIDKMEAIVEEKSPHHDDPMKHVRESFQTTSTSTSSRSRFSDTDRWSASESNRSSRSESGGPMPGSLLNSRRELPMMMQATETIEFLPEAQQAKIYETRRHAILTRLHVLDTASEMEYDALCELLRQALDCGVAAIAFMDQTRQWFKSRYGIAQTELPRDIAFCSQLLQTPLPTIIRDVSKDARFNTNPLVTGSANIRFYATSPICDPSTGIVIGSVFVMDPTPKQKLPPRAMEILSYVSSAAEKLLQGETLPAFPLLTKPKRHFSTTHPMRRESYPDCRSRSLQSVPEEIEDADFRVTLPHSNPSSLSSHRSKQRSQRSKVRSAGSASVPALSSQPRIQLLDPNVLLTFTKATTTSTSKLSIEDLISSEPKATPLSKNLDSSCLKLLQRVTSTQQLLARQHDSLLATLTEHSTRISLIEQTVERIEHNMSKGPHYGPFRDEAAGRRSVEMKTMCSIM</sequence>
<reference evidence="1 2" key="1">
    <citation type="journal article" date="2022" name="bioRxiv">
        <title>The genome of the oomycete Peronosclerospora sorghi, a cosmopolitan pathogen of maize and sorghum, is inflated with dispersed pseudogenes.</title>
        <authorList>
            <person name="Fletcher K."/>
            <person name="Martin F."/>
            <person name="Isakeit T."/>
            <person name="Cavanaugh K."/>
            <person name="Magill C."/>
            <person name="Michelmore R."/>
        </authorList>
    </citation>
    <scope>NUCLEOTIDE SEQUENCE [LARGE SCALE GENOMIC DNA]</scope>
    <source>
        <strain evidence="1">P6</strain>
    </source>
</reference>
<keyword evidence="2" id="KW-1185">Reference proteome</keyword>
<accession>A0ACC0VHP6</accession>
<proteinExistence type="predicted"/>